<dbReference type="EMBL" id="CM055106">
    <property type="protein sequence ID" value="KAJ7529139.1"/>
    <property type="molecule type" value="Genomic_DNA"/>
</dbReference>
<reference evidence="2" key="1">
    <citation type="journal article" date="2024" name="Proc. Natl. Acad. Sci. U.S.A.">
        <title>Extraordinary preservation of gene collinearity over three hundred million years revealed in homosporous lycophytes.</title>
        <authorList>
            <person name="Li C."/>
            <person name="Wickell D."/>
            <person name="Kuo L.Y."/>
            <person name="Chen X."/>
            <person name="Nie B."/>
            <person name="Liao X."/>
            <person name="Peng D."/>
            <person name="Ji J."/>
            <person name="Jenkins J."/>
            <person name="Williams M."/>
            <person name="Shu S."/>
            <person name="Plott C."/>
            <person name="Barry K."/>
            <person name="Rajasekar S."/>
            <person name="Grimwood J."/>
            <person name="Han X."/>
            <person name="Sun S."/>
            <person name="Hou Z."/>
            <person name="He W."/>
            <person name="Dai G."/>
            <person name="Sun C."/>
            <person name="Schmutz J."/>
            <person name="Leebens-Mack J.H."/>
            <person name="Li F.W."/>
            <person name="Wang L."/>
        </authorList>
    </citation>
    <scope>NUCLEOTIDE SEQUENCE [LARGE SCALE GENOMIC DNA]</scope>
    <source>
        <strain evidence="2">cv. PW_Plant_1</strain>
    </source>
</reference>
<organism evidence="1 2">
    <name type="scientific">Diphasiastrum complanatum</name>
    <name type="common">Issler's clubmoss</name>
    <name type="synonym">Lycopodium complanatum</name>
    <dbReference type="NCBI Taxonomy" id="34168"/>
    <lineage>
        <taxon>Eukaryota</taxon>
        <taxon>Viridiplantae</taxon>
        <taxon>Streptophyta</taxon>
        <taxon>Embryophyta</taxon>
        <taxon>Tracheophyta</taxon>
        <taxon>Lycopodiopsida</taxon>
        <taxon>Lycopodiales</taxon>
        <taxon>Lycopodiaceae</taxon>
        <taxon>Lycopodioideae</taxon>
        <taxon>Diphasiastrum</taxon>
    </lineage>
</organism>
<protein>
    <submittedName>
        <fullName evidence="1">Uncharacterized protein</fullName>
    </submittedName>
</protein>
<dbReference type="Proteomes" id="UP001162992">
    <property type="component" value="Chromosome 15"/>
</dbReference>
<keyword evidence="2" id="KW-1185">Reference proteome</keyword>
<comment type="caution">
    <text evidence="1">The sequence shown here is derived from an EMBL/GenBank/DDBJ whole genome shotgun (WGS) entry which is preliminary data.</text>
</comment>
<sequence length="358" mass="40009">METKLLSSNSKHKKKPRLAEGESIPIPSRPSKLRKRCRDSLPGTQADAVIVVDTNGGEGKTDDDTPQVQKTSGEMQPASNGRRRRNRRRKHKKANAVNLALEDPCNAAEKQEITNDRLQGQYGKSAAPSVQPKANRLLDKMRARLLGGHFRMLNEILYTCSGEDALTFFKEDPASFNLYHAGYQEQISKWPQSPVEIVIDWLSKKEQSLIVADFGCGDARLARSVGNKVHSFDLVSSNPSVIACNMAQTPLSATSVDVAVFCLSLMGKNYPEYLQEAHRVLKPRGWMLVAEVKSRFDVQRGGADVEKFVKALKDLGFSLMDKDDTNTMFVMFYFKKKGGAQSGSIVWPQLKPCIYKRR</sequence>
<evidence type="ECO:0000313" key="1">
    <source>
        <dbReference type="EMBL" id="KAJ7529139.1"/>
    </source>
</evidence>
<name>A0ACC2BH71_DIPCM</name>
<evidence type="ECO:0000313" key="2">
    <source>
        <dbReference type="Proteomes" id="UP001162992"/>
    </source>
</evidence>
<proteinExistence type="predicted"/>
<gene>
    <name evidence="1" type="ORF">O6H91_15G035500</name>
</gene>
<accession>A0ACC2BH71</accession>